<accession>A0A4S8P379</accession>
<evidence type="ECO:0000313" key="1">
    <source>
        <dbReference type="EMBL" id="THV24497.1"/>
    </source>
</evidence>
<comment type="caution">
    <text evidence="1">The sequence shown here is derived from an EMBL/GenBank/DDBJ whole genome shotgun (WGS) entry which is preliminary data.</text>
</comment>
<sequence>MAPAFDTDTPVLVPDRIDFRGRHRWVLWPVLQYRVVTPLIHDPAVNPFQRAILGLARAGVRKVPEFASHLALEPEFAQLVQDELRTSNYLDEHGAVTRKGLEALDDGFLDPQRVVVTHVYQDPFTGVLWPAAVPSPLLVGARWTSRERAEVELASAGKSRPITPIVVPVPPDTAFETPSADDIVEAVSLGSQAATRGTGEGRWHQRAPQRVATRVSLVTTGQPVYVPVAVLLLSGKSEGGDAGASTWLAFSPFSGKSSQMLRHLIVSRGDEFPPLRRTIELLMNRPLEAFFAEFEKLSDQLQHQYEERFEQWFGSSIREHRRLVELLTVLDWHCRLARRPGPQSPQIGIAATAAWQIQELLLRQMVLDHPARYPVRGQEHLRDWQQLLEACRKLKLHPKEYQCVSNKEKRLREALRNPHKSNVPELLAALAVSAAEHGQEHPFSGLAARRPNLLSDLTAASKIRNRAAHGSQDVIPIEQLELSRRLAIETTAASLQVPVPEDALTTD</sequence>
<name>A0A4S8P379_9ACTN</name>
<reference evidence="1 2" key="1">
    <citation type="journal article" date="2018" name="Int. J. Syst. Evol. Microbiol.">
        <title>Glycomyces paridis sp. nov., isolated from the medicinal plant Paris polyphylla.</title>
        <authorList>
            <person name="Fang X.M."/>
            <person name="Bai J.L."/>
            <person name="Su J."/>
            <person name="Zhao L.L."/>
            <person name="Liu H.Y."/>
            <person name="Ma B.P."/>
            <person name="Zhang Y.Q."/>
            <person name="Yu L.Y."/>
        </authorList>
    </citation>
    <scope>NUCLEOTIDE SEQUENCE [LARGE SCALE GENOMIC DNA]</scope>
    <source>
        <strain evidence="1 2">CPCC 204357</strain>
    </source>
</reference>
<protein>
    <recommendedName>
        <fullName evidence="3">Apea-like HEPN domain-containing protein</fullName>
    </recommendedName>
</protein>
<dbReference type="RefSeq" id="WP_136531656.1">
    <property type="nucleotide sequence ID" value="NZ_STGX01000018.1"/>
</dbReference>
<keyword evidence="2" id="KW-1185">Reference proteome</keyword>
<evidence type="ECO:0000313" key="2">
    <source>
        <dbReference type="Proteomes" id="UP000305792"/>
    </source>
</evidence>
<proteinExistence type="predicted"/>
<gene>
    <name evidence="1" type="ORF">E9998_21010</name>
</gene>
<evidence type="ECO:0008006" key="3">
    <source>
        <dbReference type="Google" id="ProtNLM"/>
    </source>
</evidence>
<dbReference type="EMBL" id="STGX01000018">
    <property type="protein sequence ID" value="THV24497.1"/>
    <property type="molecule type" value="Genomic_DNA"/>
</dbReference>
<dbReference type="AlphaFoldDB" id="A0A4S8P379"/>
<organism evidence="1 2">
    <name type="scientific">Glycomyces paridis</name>
    <dbReference type="NCBI Taxonomy" id="2126555"/>
    <lineage>
        <taxon>Bacteria</taxon>
        <taxon>Bacillati</taxon>
        <taxon>Actinomycetota</taxon>
        <taxon>Actinomycetes</taxon>
        <taxon>Glycomycetales</taxon>
        <taxon>Glycomycetaceae</taxon>
        <taxon>Glycomyces</taxon>
    </lineage>
</organism>
<dbReference type="Proteomes" id="UP000305792">
    <property type="component" value="Unassembled WGS sequence"/>
</dbReference>
<dbReference type="OrthoDB" id="3312272at2"/>